<dbReference type="AlphaFoldDB" id="H3GRZ1"/>
<keyword evidence="1" id="KW-1133">Transmembrane helix</keyword>
<feature type="chain" id="PRO_5003587721" evidence="2">
    <location>
        <begin position="22"/>
        <end position="773"/>
    </location>
</feature>
<name>H3GRZ1_PHYRM</name>
<keyword evidence="4" id="KW-1185">Reference proteome</keyword>
<evidence type="ECO:0000256" key="1">
    <source>
        <dbReference type="SAM" id="Phobius"/>
    </source>
</evidence>
<organism evidence="3 4">
    <name type="scientific">Phytophthora ramorum</name>
    <name type="common">Sudden oak death agent</name>
    <dbReference type="NCBI Taxonomy" id="164328"/>
    <lineage>
        <taxon>Eukaryota</taxon>
        <taxon>Sar</taxon>
        <taxon>Stramenopiles</taxon>
        <taxon>Oomycota</taxon>
        <taxon>Peronosporomycetes</taxon>
        <taxon>Peronosporales</taxon>
        <taxon>Peronosporaceae</taxon>
        <taxon>Phytophthora</taxon>
    </lineage>
</organism>
<dbReference type="PROSITE" id="PS51257">
    <property type="entry name" value="PROKAR_LIPOPROTEIN"/>
    <property type="match status" value="1"/>
</dbReference>
<dbReference type="VEuPathDB" id="FungiDB:KRP22_11824"/>
<proteinExistence type="predicted"/>
<dbReference type="VEuPathDB" id="FungiDB:KRP23_10932"/>
<feature type="signal peptide" evidence="2">
    <location>
        <begin position="1"/>
        <end position="21"/>
    </location>
</feature>
<dbReference type="eggNOG" id="ENOG502RRZ4">
    <property type="taxonomic scope" value="Eukaryota"/>
</dbReference>
<evidence type="ECO:0000313" key="4">
    <source>
        <dbReference type="Proteomes" id="UP000005238"/>
    </source>
</evidence>
<keyword evidence="1" id="KW-0472">Membrane</keyword>
<reference evidence="4" key="1">
    <citation type="journal article" date="2006" name="Science">
        <title>Phytophthora genome sequences uncover evolutionary origins and mechanisms of pathogenesis.</title>
        <authorList>
            <person name="Tyler B.M."/>
            <person name="Tripathy S."/>
            <person name="Zhang X."/>
            <person name="Dehal P."/>
            <person name="Jiang R.H."/>
            <person name="Aerts A."/>
            <person name="Arredondo F.D."/>
            <person name="Baxter L."/>
            <person name="Bensasson D."/>
            <person name="Beynon J.L."/>
            <person name="Chapman J."/>
            <person name="Damasceno C.M."/>
            <person name="Dorrance A.E."/>
            <person name="Dou D."/>
            <person name="Dickerman A.W."/>
            <person name="Dubchak I.L."/>
            <person name="Garbelotto M."/>
            <person name="Gijzen M."/>
            <person name="Gordon S.G."/>
            <person name="Govers F."/>
            <person name="Grunwald N.J."/>
            <person name="Huang W."/>
            <person name="Ivors K.L."/>
            <person name="Jones R.W."/>
            <person name="Kamoun S."/>
            <person name="Krampis K."/>
            <person name="Lamour K.H."/>
            <person name="Lee M.K."/>
            <person name="McDonald W.H."/>
            <person name="Medina M."/>
            <person name="Meijer H.J."/>
            <person name="Nordberg E.K."/>
            <person name="Maclean D.J."/>
            <person name="Ospina-Giraldo M.D."/>
            <person name="Morris P.F."/>
            <person name="Phuntumart V."/>
            <person name="Putnam N.H."/>
            <person name="Rash S."/>
            <person name="Rose J.K."/>
            <person name="Sakihama Y."/>
            <person name="Salamov A.A."/>
            <person name="Savidor A."/>
            <person name="Scheuring C.F."/>
            <person name="Smith B.M."/>
            <person name="Sobral B.W."/>
            <person name="Terry A."/>
            <person name="Torto-Alalibo T.A."/>
            <person name="Win J."/>
            <person name="Xu Z."/>
            <person name="Zhang H."/>
            <person name="Grigoriev I.V."/>
            <person name="Rokhsar D.S."/>
            <person name="Boore J.L."/>
        </authorList>
    </citation>
    <scope>NUCLEOTIDE SEQUENCE [LARGE SCALE GENOMIC DNA]</scope>
    <source>
        <strain evidence="4">Pr102</strain>
    </source>
</reference>
<feature type="transmembrane region" description="Helical" evidence="1">
    <location>
        <begin position="729"/>
        <end position="752"/>
    </location>
</feature>
<keyword evidence="1" id="KW-0812">Transmembrane</keyword>
<dbReference type="HOGENOM" id="CLU_015958_0_0_1"/>
<accession>H3GRZ1</accession>
<dbReference type="STRING" id="164328.H3GRZ1"/>
<dbReference type="EnsemblProtists" id="Phyra79688">
    <property type="protein sequence ID" value="Phyra79688"/>
    <property type="gene ID" value="Phyra79688"/>
</dbReference>
<dbReference type="EMBL" id="DS566039">
    <property type="status" value="NOT_ANNOTATED_CDS"/>
    <property type="molecule type" value="Genomic_DNA"/>
</dbReference>
<protein>
    <submittedName>
        <fullName evidence="3">Uncharacterized protein</fullName>
    </submittedName>
</protein>
<dbReference type="InParanoid" id="H3GRZ1"/>
<evidence type="ECO:0000256" key="2">
    <source>
        <dbReference type="SAM" id="SignalP"/>
    </source>
</evidence>
<keyword evidence="2" id="KW-0732">Signal</keyword>
<reference evidence="3" key="2">
    <citation type="submission" date="2015-06" db="UniProtKB">
        <authorList>
            <consortium name="EnsemblProtists"/>
        </authorList>
    </citation>
    <scope>IDENTIFICATION</scope>
    <source>
        <strain evidence="3">Pr102</strain>
    </source>
</reference>
<sequence>MRVTPVLLVAIGAACGAVAKALDENDTQLELMAADDDEPICYWPMGLDCLLDRVDNNLKLGEANKCDLPVPIPTDNYVADLRRNKYDDPAKKVASQQPFIQLTATLQKEGTVSTPKKTKKTSWYQYVTNPTLVQSEIVFDAPGTYSLSIVANDYNHEVSCIGCVAILDMFRPRFGSACSCPTPLMSPQTLTTTSLTAFQNYDTAYKNYVADNNVVNNPNSGSLCKETSADGFSKRTLFYESENDCYTSCFDSTTFGTIVSKLKSNLPFPASLQTAAATLESSLNLKCKWSCRKKRTLKENYTPYECPSDYESEPHAPDSICTEGTGIPTMCSIDVSLEAKGTDIIAASVTINSIVQAASRNVLDALPSKPAGSDPVKNVYYSIPCTTFDKTNANCQYTTKLSQLLTVTTGFVTAFPTPTSEAANSKNFVSWRYNKDGTTFVKWDPLTDTTMISFTDASTTIVLEAWTACGRAYTTTFTVNLFLHSTLACSKFDTMWTVVEKPGVQGTEGTYCAYGGSDFAVLKLNMAVADVLQQASSTVTGTYTGVKCDIMVKETGGPDKQVVTFVDDQTSATINKYYGVELVTSPTTAQKTTGVIHCKFTRTPRSNSLMLASAATGDNNTLDCGHTFTIMDCDQPELNLGQKKDVCADACAGDTAPGMLEACGGSIVTSSDVSTTLKPSTPQTCCSKCTKALTCSSVGTTDVMRCEPSPTPLLMAEVSEMADREKSSLASSTTTLLLGASALVAVVALVVIKRRSTATRAGVEQDAYYAFLE</sequence>
<dbReference type="Proteomes" id="UP000005238">
    <property type="component" value="Unassembled WGS sequence"/>
</dbReference>
<evidence type="ECO:0000313" key="3">
    <source>
        <dbReference type="EnsemblProtists" id="Phyra79688"/>
    </source>
</evidence>